<organism evidence="4 5">
    <name type="scientific">Niabella drilacis (strain DSM 25811 / CCM 8410 / CCUG 62505 / LMG 26954 / E90)</name>
    <dbReference type="NCBI Taxonomy" id="1285928"/>
    <lineage>
        <taxon>Bacteria</taxon>
        <taxon>Pseudomonadati</taxon>
        <taxon>Bacteroidota</taxon>
        <taxon>Chitinophagia</taxon>
        <taxon>Chitinophagales</taxon>
        <taxon>Chitinophagaceae</taxon>
        <taxon>Niabella</taxon>
    </lineage>
</organism>
<dbReference type="AlphaFoldDB" id="A0A1G6J1Y5"/>
<reference evidence="5" key="1">
    <citation type="submission" date="2016-10" db="EMBL/GenBank/DDBJ databases">
        <authorList>
            <person name="Varghese N."/>
            <person name="Submissions S."/>
        </authorList>
    </citation>
    <scope>NUCLEOTIDE SEQUENCE [LARGE SCALE GENOMIC DNA]</scope>
    <source>
        <strain evidence="5">DSM 25811 / CCM 8410 / LMG 26954 / E90</strain>
    </source>
</reference>
<dbReference type="PROSITE" id="PS50935">
    <property type="entry name" value="SSB"/>
    <property type="match status" value="1"/>
</dbReference>
<evidence type="ECO:0000313" key="5">
    <source>
        <dbReference type="Proteomes" id="UP000198757"/>
    </source>
</evidence>
<dbReference type="InterPro" id="IPR012340">
    <property type="entry name" value="NA-bd_OB-fold"/>
</dbReference>
<dbReference type="GO" id="GO:0006260">
    <property type="term" value="P:DNA replication"/>
    <property type="evidence" value="ECO:0007669"/>
    <property type="project" value="InterPro"/>
</dbReference>
<dbReference type="OrthoDB" id="9809878at2"/>
<dbReference type="EMBL" id="FMZO01000001">
    <property type="protein sequence ID" value="SDC12670.1"/>
    <property type="molecule type" value="Genomic_DNA"/>
</dbReference>
<gene>
    <name evidence="4" type="ORF">SAMN04487894_101393</name>
</gene>
<dbReference type="GO" id="GO:0003697">
    <property type="term" value="F:single-stranded DNA binding"/>
    <property type="evidence" value="ECO:0007669"/>
    <property type="project" value="UniProtKB-UniRule"/>
</dbReference>
<dbReference type="GO" id="GO:0009295">
    <property type="term" value="C:nucleoid"/>
    <property type="evidence" value="ECO:0007669"/>
    <property type="project" value="TreeGrafter"/>
</dbReference>
<evidence type="ECO:0000256" key="1">
    <source>
        <dbReference type="ARBA" id="ARBA00023125"/>
    </source>
</evidence>
<proteinExistence type="inferred from homology"/>
<evidence type="ECO:0000313" key="4">
    <source>
        <dbReference type="EMBL" id="SDC12670.1"/>
    </source>
</evidence>
<comment type="subunit">
    <text evidence="2">Homotetramer.</text>
</comment>
<dbReference type="RefSeq" id="WP_090388327.1">
    <property type="nucleotide sequence ID" value="NZ_FMZO01000001.1"/>
</dbReference>
<dbReference type="InterPro" id="IPR000424">
    <property type="entry name" value="Primosome_PriB/ssb"/>
</dbReference>
<name>A0A1G6J1Y5_NIADE</name>
<sequence length="117" mass="13155">MYTMKNKVQLIGHLGNAPEVKATTSGKKMARFSVATNESYKNTKGEKVTETQWHTLVAWGKLADVAGKYLEKGREVVVEGKLVNRQYEDKNGQKKYVTEIQVQELLMLSGGHRSVIE</sequence>
<comment type="caution">
    <text evidence="2">Lacks conserved residue(s) required for the propagation of feature annotation.</text>
</comment>
<accession>A0A1G6J1Y5</accession>
<dbReference type="PIRSF" id="PIRSF002070">
    <property type="entry name" value="SSB"/>
    <property type="match status" value="1"/>
</dbReference>
<dbReference type="SUPFAM" id="SSF50249">
    <property type="entry name" value="Nucleic acid-binding proteins"/>
    <property type="match status" value="1"/>
</dbReference>
<dbReference type="Gene3D" id="2.40.50.140">
    <property type="entry name" value="Nucleic acid-binding proteins"/>
    <property type="match status" value="1"/>
</dbReference>
<evidence type="ECO:0000256" key="3">
    <source>
        <dbReference type="PIRNR" id="PIRNR002070"/>
    </source>
</evidence>
<keyword evidence="5" id="KW-1185">Reference proteome</keyword>
<dbReference type="PANTHER" id="PTHR10302:SF0">
    <property type="entry name" value="SINGLE-STRANDED DNA-BINDING PROTEIN, MITOCHONDRIAL"/>
    <property type="match status" value="1"/>
</dbReference>
<dbReference type="CDD" id="cd04496">
    <property type="entry name" value="SSB_OBF"/>
    <property type="match status" value="1"/>
</dbReference>
<dbReference type="PANTHER" id="PTHR10302">
    <property type="entry name" value="SINGLE-STRANDED DNA-BINDING PROTEIN"/>
    <property type="match status" value="1"/>
</dbReference>
<dbReference type="NCBIfam" id="TIGR00621">
    <property type="entry name" value="ssb"/>
    <property type="match status" value="1"/>
</dbReference>
<dbReference type="Proteomes" id="UP000198757">
    <property type="component" value="Unassembled WGS sequence"/>
</dbReference>
<keyword evidence="1 2" id="KW-0238">DNA-binding</keyword>
<dbReference type="Pfam" id="PF00436">
    <property type="entry name" value="SSB"/>
    <property type="match status" value="1"/>
</dbReference>
<dbReference type="InterPro" id="IPR011344">
    <property type="entry name" value="ssDNA-bd"/>
</dbReference>
<dbReference type="HAMAP" id="MF_00984">
    <property type="entry name" value="SSB"/>
    <property type="match status" value="1"/>
</dbReference>
<protein>
    <recommendedName>
        <fullName evidence="2 3">Single-stranded DNA-binding protein</fullName>
        <shortName evidence="2">SSB</shortName>
    </recommendedName>
</protein>
<evidence type="ECO:0000256" key="2">
    <source>
        <dbReference type="HAMAP-Rule" id="MF_00984"/>
    </source>
</evidence>
<dbReference type="STRING" id="1285928.SAMN04487894_101393"/>